<dbReference type="EMBL" id="CM042056">
    <property type="protein sequence ID" value="KAI3697357.1"/>
    <property type="molecule type" value="Genomic_DNA"/>
</dbReference>
<protein>
    <submittedName>
        <fullName evidence="1">Uncharacterized protein</fullName>
    </submittedName>
</protein>
<comment type="caution">
    <text evidence="1">The sequence shown here is derived from an EMBL/GenBank/DDBJ whole genome shotgun (WGS) entry which is preliminary data.</text>
</comment>
<gene>
    <name evidence="1" type="ORF">L6452_30320</name>
</gene>
<organism evidence="1 2">
    <name type="scientific">Arctium lappa</name>
    <name type="common">Greater burdock</name>
    <name type="synonym">Lappa major</name>
    <dbReference type="NCBI Taxonomy" id="4217"/>
    <lineage>
        <taxon>Eukaryota</taxon>
        <taxon>Viridiplantae</taxon>
        <taxon>Streptophyta</taxon>
        <taxon>Embryophyta</taxon>
        <taxon>Tracheophyta</taxon>
        <taxon>Spermatophyta</taxon>
        <taxon>Magnoliopsida</taxon>
        <taxon>eudicotyledons</taxon>
        <taxon>Gunneridae</taxon>
        <taxon>Pentapetalae</taxon>
        <taxon>asterids</taxon>
        <taxon>campanulids</taxon>
        <taxon>Asterales</taxon>
        <taxon>Asteraceae</taxon>
        <taxon>Carduoideae</taxon>
        <taxon>Cardueae</taxon>
        <taxon>Arctiinae</taxon>
        <taxon>Arctium</taxon>
    </lineage>
</organism>
<reference evidence="1 2" key="2">
    <citation type="journal article" date="2022" name="Mol. Ecol. Resour.">
        <title>The genomes of chicory, endive, great burdock and yacon provide insights into Asteraceae paleo-polyploidization history and plant inulin production.</title>
        <authorList>
            <person name="Fan W."/>
            <person name="Wang S."/>
            <person name="Wang H."/>
            <person name="Wang A."/>
            <person name="Jiang F."/>
            <person name="Liu H."/>
            <person name="Zhao H."/>
            <person name="Xu D."/>
            <person name="Zhang Y."/>
        </authorList>
    </citation>
    <scope>NUCLEOTIDE SEQUENCE [LARGE SCALE GENOMIC DNA]</scope>
    <source>
        <strain evidence="2">cv. Niubang</strain>
    </source>
</reference>
<reference evidence="2" key="1">
    <citation type="journal article" date="2022" name="Mol. Ecol. Resour.">
        <title>The genomes of chicory, endive, great burdock and yacon provide insights into Asteraceae palaeo-polyploidization history and plant inulin production.</title>
        <authorList>
            <person name="Fan W."/>
            <person name="Wang S."/>
            <person name="Wang H."/>
            <person name="Wang A."/>
            <person name="Jiang F."/>
            <person name="Liu H."/>
            <person name="Zhao H."/>
            <person name="Xu D."/>
            <person name="Zhang Y."/>
        </authorList>
    </citation>
    <scope>NUCLEOTIDE SEQUENCE [LARGE SCALE GENOMIC DNA]</scope>
    <source>
        <strain evidence="2">cv. Niubang</strain>
    </source>
</reference>
<accession>A0ACB8ZH73</accession>
<proteinExistence type="predicted"/>
<dbReference type="Proteomes" id="UP001055879">
    <property type="component" value="Linkage Group LG10"/>
</dbReference>
<evidence type="ECO:0000313" key="1">
    <source>
        <dbReference type="EMBL" id="KAI3697357.1"/>
    </source>
</evidence>
<keyword evidence="2" id="KW-1185">Reference proteome</keyword>
<evidence type="ECO:0000313" key="2">
    <source>
        <dbReference type="Proteomes" id="UP001055879"/>
    </source>
</evidence>
<sequence>MFPFERKMRTLKGYVQNKARPEGCIAERYIDNECLTFCSMYLNDVDTVFNKIERNNEMMDNSGDISVFSCRGRPLGSHQKCEISDTELEKIHTYILNNFHEMEELINAHKIELEEKTCNNVNELHDKLFASWLQQRISDLDGWPWKRSIEKVWFTNIK</sequence>
<name>A0ACB8ZH73_ARCLA</name>